<protein>
    <recommendedName>
        <fullName evidence="10">Myb-like domain-containing protein</fullName>
    </recommendedName>
</protein>
<dbReference type="AlphaFoldDB" id="A0AAN0JVQ1"/>
<dbReference type="GO" id="GO:0000978">
    <property type="term" value="F:RNA polymerase II cis-regulatory region sequence-specific DNA binding"/>
    <property type="evidence" value="ECO:0007669"/>
    <property type="project" value="TreeGrafter"/>
</dbReference>
<feature type="domain" description="Myb-like" evidence="5">
    <location>
        <begin position="44"/>
        <end position="94"/>
    </location>
</feature>
<sequence>MPNEVWRLNELAKKYEGYNWEDIATELNTGRTAVQCLRCYKTSSHLLSKNQWTLEEDMKLKKAVTMYGQNWGMVASYIGTRTSQQCTGRYHGGVLGFST</sequence>
<dbReference type="Gene3D" id="1.10.10.60">
    <property type="entry name" value="Homeodomain-like"/>
    <property type="match status" value="2"/>
</dbReference>
<evidence type="ECO:0008006" key="10">
    <source>
        <dbReference type="Google" id="ProtNLM"/>
    </source>
</evidence>
<proteinExistence type="predicted"/>
<dbReference type="CDD" id="cd00167">
    <property type="entry name" value="SANT"/>
    <property type="match status" value="2"/>
</dbReference>
<dbReference type="EnsemblMetazoa" id="XM_020005696.1">
    <property type="protein sequence ID" value="XP_019861255.1"/>
    <property type="gene ID" value="LOC109589639"/>
</dbReference>
<evidence type="ECO:0000256" key="3">
    <source>
        <dbReference type="ARBA" id="ARBA00023163"/>
    </source>
</evidence>
<dbReference type="PROSITE" id="PS51293">
    <property type="entry name" value="SANT"/>
    <property type="match status" value="1"/>
</dbReference>
<dbReference type="PROSITE" id="PS50090">
    <property type="entry name" value="MYB_LIKE"/>
    <property type="match status" value="1"/>
</dbReference>
<dbReference type="Pfam" id="PF00249">
    <property type="entry name" value="Myb_DNA-binding"/>
    <property type="match status" value="1"/>
</dbReference>
<dbReference type="SUPFAM" id="SSF46689">
    <property type="entry name" value="Homeodomain-like"/>
    <property type="match status" value="2"/>
</dbReference>
<dbReference type="GO" id="GO:0042796">
    <property type="term" value="P:snRNA transcription by RNA polymerase III"/>
    <property type="evidence" value="ECO:0007669"/>
    <property type="project" value="TreeGrafter"/>
</dbReference>
<dbReference type="PANTHER" id="PTHR46621">
    <property type="entry name" value="SNRNA-ACTIVATING PROTEIN COMPLEX SUBUNIT 4"/>
    <property type="match status" value="1"/>
</dbReference>
<dbReference type="RefSeq" id="XP_019861255.1">
    <property type="nucleotide sequence ID" value="XM_020005696.1"/>
</dbReference>
<keyword evidence="3" id="KW-0804">Transcription</keyword>
<dbReference type="PROSITE" id="PS51294">
    <property type="entry name" value="HTH_MYB"/>
    <property type="match status" value="1"/>
</dbReference>
<dbReference type="GO" id="GO:0001006">
    <property type="term" value="F:RNA polymerase III type 3 promoter sequence-specific DNA binding"/>
    <property type="evidence" value="ECO:0007669"/>
    <property type="project" value="TreeGrafter"/>
</dbReference>
<dbReference type="InterPro" id="IPR017884">
    <property type="entry name" value="SANT_dom"/>
</dbReference>
<evidence type="ECO:0000256" key="1">
    <source>
        <dbReference type="ARBA" id="ARBA00023015"/>
    </source>
</evidence>
<dbReference type="SMART" id="SM00717">
    <property type="entry name" value="SANT"/>
    <property type="match status" value="2"/>
</dbReference>
<evidence type="ECO:0000256" key="4">
    <source>
        <dbReference type="ARBA" id="ARBA00023242"/>
    </source>
</evidence>
<organism evidence="8 9">
    <name type="scientific">Amphimedon queenslandica</name>
    <name type="common">Sponge</name>
    <dbReference type="NCBI Taxonomy" id="400682"/>
    <lineage>
        <taxon>Eukaryota</taxon>
        <taxon>Metazoa</taxon>
        <taxon>Porifera</taxon>
        <taxon>Demospongiae</taxon>
        <taxon>Heteroscleromorpha</taxon>
        <taxon>Haplosclerida</taxon>
        <taxon>Niphatidae</taxon>
        <taxon>Amphimedon</taxon>
    </lineage>
</organism>
<keyword evidence="4" id="KW-0539">Nucleus</keyword>
<dbReference type="InterPro" id="IPR017930">
    <property type="entry name" value="Myb_dom"/>
</dbReference>
<reference evidence="9" key="1">
    <citation type="journal article" date="2010" name="Nature">
        <title>The Amphimedon queenslandica genome and the evolution of animal complexity.</title>
        <authorList>
            <person name="Srivastava M."/>
            <person name="Simakov O."/>
            <person name="Chapman J."/>
            <person name="Fahey B."/>
            <person name="Gauthier M.E."/>
            <person name="Mitros T."/>
            <person name="Richards G.S."/>
            <person name="Conaco C."/>
            <person name="Dacre M."/>
            <person name="Hellsten U."/>
            <person name="Larroux C."/>
            <person name="Putnam N.H."/>
            <person name="Stanke M."/>
            <person name="Adamska M."/>
            <person name="Darling A."/>
            <person name="Degnan S.M."/>
            <person name="Oakley T.H."/>
            <person name="Plachetzki D.C."/>
            <person name="Zhai Y."/>
            <person name="Adamski M."/>
            <person name="Calcino A."/>
            <person name="Cummins S.F."/>
            <person name="Goodstein D.M."/>
            <person name="Harris C."/>
            <person name="Jackson D.J."/>
            <person name="Leys S.P."/>
            <person name="Shu S."/>
            <person name="Woodcroft B.J."/>
            <person name="Vervoort M."/>
            <person name="Kosik K.S."/>
            <person name="Manning G."/>
            <person name="Degnan B.M."/>
            <person name="Rokhsar D.S."/>
        </authorList>
    </citation>
    <scope>NUCLEOTIDE SEQUENCE [LARGE SCALE GENOMIC DNA]</scope>
</reference>
<keyword evidence="1" id="KW-0805">Transcription regulation</keyword>
<dbReference type="GO" id="GO:0042795">
    <property type="term" value="P:snRNA transcription by RNA polymerase II"/>
    <property type="evidence" value="ECO:0007669"/>
    <property type="project" value="TreeGrafter"/>
</dbReference>
<keyword evidence="2" id="KW-0238">DNA-binding</keyword>
<dbReference type="PANTHER" id="PTHR46621:SF1">
    <property type="entry name" value="SNRNA-ACTIVATING PROTEIN COMPLEX SUBUNIT 4"/>
    <property type="match status" value="1"/>
</dbReference>
<accession>A0AAN0JVQ1</accession>
<feature type="domain" description="SANT" evidence="6">
    <location>
        <begin position="47"/>
        <end position="86"/>
    </location>
</feature>
<feature type="domain" description="HTH myb-type" evidence="7">
    <location>
        <begin position="47"/>
        <end position="99"/>
    </location>
</feature>
<evidence type="ECO:0000256" key="2">
    <source>
        <dbReference type="ARBA" id="ARBA00023125"/>
    </source>
</evidence>
<dbReference type="Proteomes" id="UP000007879">
    <property type="component" value="Unassembled WGS sequence"/>
</dbReference>
<dbReference type="InterPro" id="IPR001005">
    <property type="entry name" value="SANT/Myb"/>
</dbReference>
<dbReference type="GeneID" id="109589639"/>
<dbReference type="GO" id="GO:0019185">
    <property type="term" value="C:snRNA-activating protein complex"/>
    <property type="evidence" value="ECO:0007669"/>
    <property type="project" value="TreeGrafter"/>
</dbReference>
<reference evidence="8" key="2">
    <citation type="submission" date="2024-06" db="UniProtKB">
        <authorList>
            <consortium name="EnsemblMetazoa"/>
        </authorList>
    </citation>
    <scope>IDENTIFICATION</scope>
</reference>
<name>A0AAN0JVQ1_AMPQE</name>
<dbReference type="InterPro" id="IPR051575">
    <property type="entry name" value="Myb-like_DNA-bd"/>
</dbReference>
<evidence type="ECO:0000259" key="6">
    <source>
        <dbReference type="PROSITE" id="PS51293"/>
    </source>
</evidence>
<dbReference type="KEGG" id="aqu:109589639"/>
<evidence type="ECO:0000313" key="8">
    <source>
        <dbReference type="EnsemblMetazoa" id="XP_019861255.1"/>
    </source>
</evidence>
<evidence type="ECO:0000259" key="7">
    <source>
        <dbReference type="PROSITE" id="PS51294"/>
    </source>
</evidence>
<evidence type="ECO:0000313" key="9">
    <source>
        <dbReference type="Proteomes" id="UP000007879"/>
    </source>
</evidence>
<keyword evidence="9" id="KW-1185">Reference proteome</keyword>
<dbReference type="InterPro" id="IPR009057">
    <property type="entry name" value="Homeodomain-like_sf"/>
</dbReference>
<evidence type="ECO:0000259" key="5">
    <source>
        <dbReference type="PROSITE" id="PS50090"/>
    </source>
</evidence>